<reference evidence="2" key="2">
    <citation type="journal article" date="2015" name="Genome Announc.">
        <title>Draft Genome Sequence of Filamentous Marine Cyanobacterium Lyngbya confervoides Strain BDU141951.</title>
        <authorList>
            <person name="Chandrababunaidu M.M."/>
            <person name="Sen D."/>
            <person name="Tripathy S."/>
        </authorList>
    </citation>
    <scope>NUCLEOTIDE SEQUENCE</scope>
    <source>
        <strain evidence="2">BDU141951</strain>
    </source>
</reference>
<name>A0A0C1YHB7_9CYAN</name>
<dbReference type="InterPro" id="IPR019606">
    <property type="entry name" value="GerMN"/>
</dbReference>
<sequence length="230" mass="24053">MEDKTTRRRPPLGIAIALAAIVLSAGSATAWFTWKAIAPTAPTAEFPELEIDGDAVPEGFDPPATDQIEVPDPPESEVAVNPDQSGTLYWLSADGTTVALNPATIEIPVNASDADALELAFSNLMGGPDSEGFATGIPEQTELLALSVESDGVHVNLSEDFTFGGGSASMIGRLAQIIYTATAFDPDEAVWIDVEGEPLTLLGGEGLEVRQPMTRDDLATDFGVEAPPEG</sequence>
<organism evidence="2">
    <name type="scientific">Lyngbya confervoides BDU141951</name>
    <dbReference type="NCBI Taxonomy" id="1574623"/>
    <lineage>
        <taxon>Bacteria</taxon>
        <taxon>Bacillati</taxon>
        <taxon>Cyanobacteriota</taxon>
        <taxon>Cyanophyceae</taxon>
        <taxon>Oscillatoriophycideae</taxon>
        <taxon>Oscillatoriales</taxon>
        <taxon>Microcoleaceae</taxon>
        <taxon>Lyngbya</taxon>
    </lineage>
</organism>
<proteinExistence type="predicted"/>
<dbReference type="AlphaFoldDB" id="A0A0C1YHB7"/>
<gene>
    <name evidence="2" type="ORF">QQ91_014450</name>
</gene>
<feature type="domain" description="GerMN" evidence="1">
    <location>
        <begin position="117"/>
        <end position="203"/>
    </location>
</feature>
<protein>
    <submittedName>
        <fullName evidence="2">Spore germination protein</fullName>
    </submittedName>
</protein>
<reference evidence="2" key="1">
    <citation type="submission" date="2014-11" db="EMBL/GenBank/DDBJ databases">
        <authorList>
            <person name="Malar M.C."/>
            <person name="Sen D."/>
            <person name="Tripathy S."/>
        </authorList>
    </citation>
    <scope>NUCLEOTIDE SEQUENCE</scope>
    <source>
        <strain evidence="2">BDU141951</strain>
    </source>
</reference>
<dbReference type="Pfam" id="PF10646">
    <property type="entry name" value="Germane"/>
    <property type="match status" value="1"/>
</dbReference>
<evidence type="ECO:0000259" key="1">
    <source>
        <dbReference type="SMART" id="SM00909"/>
    </source>
</evidence>
<dbReference type="EMBL" id="JTHE02000003">
    <property type="protein sequence ID" value="NEV68312.1"/>
    <property type="molecule type" value="Genomic_DNA"/>
</dbReference>
<accession>A0A0C1YHB7</accession>
<comment type="caution">
    <text evidence="2">The sequence shown here is derived from an EMBL/GenBank/DDBJ whole genome shotgun (WGS) entry which is preliminary data.</text>
</comment>
<evidence type="ECO:0000313" key="2">
    <source>
        <dbReference type="EMBL" id="NEV68312.1"/>
    </source>
</evidence>
<dbReference type="SMART" id="SM00909">
    <property type="entry name" value="Germane"/>
    <property type="match status" value="1"/>
</dbReference>
<reference evidence="2" key="3">
    <citation type="submission" date="2020-02" db="EMBL/GenBank/DDBJ databases">
        <authorList>
            <person name="Sarangi A.N."/>
            <person name="Ghosh S."/>
            <person name="Mukherjee M."/>
            <person name="Tripathy S."/>
        </authorList>
    </citation>
    <scope>NUCLEOTIDE SEQUENCE</scope>
    <source>
        <strain evidence="2">BDU141951</strain>
    </source>
</reference>